<feature type="compositionally biased region" description="Basic and acidic residues" evidence="1">
    <location>
        <begin position="103"/>
        <end position="113"/>
    </location>
</feature>
<name>A0A9W8LR93_9FUNG</name>
<organism evidence="4 5">
    <name type="scientific">Coemansia guatemalensis</name>
    <dbReference type="NCBI Taxonomy" id="2761395"/>
    <lineage>
        <taxon>Eukaryota</taxon>
        <taxon>Fungi</taxon>
        <taxon>Fungi incertae sedis</taxon>
        <taxon>Zoopagomycota</taxon>
        <taxon>Kickxellomycotina</taxon>
        <taxon>Kickxellomycetes</taxon>
        <taxon>Kickxellales</taxon>
        <taxon>Kickxellaceae</taxon>
        <taxon>Coemansia</taxon>
    </lineage>
</organism>
<evidence type="ECO:0008006" key="6">
    <source>
        <dbReference type="Google" id="ProtNLM"/>
    </source>
</evidence>
<reference evidence="4" key="1">
    <citation type="submission" date="2022-07" db="EMBL/GenBank/DDBJ databases">
        <title>Phylogenomic reconstructions and comparative analyses of Kickxellomycotina fungi.</title>
        <authorList>
            <person name="Reynolds N.K."/>
            <person name="Stajich J.E."/>
            <person name="Barry K."/>
            <person name="Grigoriev I.V."/>
            <person name="Crous P."/>
            <person name="Smith M.E."/>
        </authorList>
    </citation>
    <scope>NUCLEOTIDE SEQUENCE</scope>
    <source>
        <strain evidence="4">NRRL 1565</strain>
    </source>
</reference>
<feature type="compositionally biased region" description="Low complexity" evidence="1">
    <location>
        <begin position="81"/>
        <end position="94"/>
    </location>
</feature>
<feature type="chain" id="PRO_5040962013" description="Mid2 domain-containing protein" evidence="3">
    <location>
        <begin position="25"/>
        <end position="458"/>
    </location>
</feature>
<dbReference type="Proteomes" id="UP001140094">
    <property type="component" value="Unassembled WGS sequence"/>
</dbReference>
<dbReference type="AlphaFoldDB" id="A0A9W8LR93"/>
<sequence length="458" mass="48303">MRVSKALCRALAATVVVLATTATAEDHPASDTDRSIAVQRGRHPRGLLDGLAGILNIGRAGEDGNTNTDNTVVGKADETDGNSGSDNGDNTSNNTDDDNNDSTSHRPTDDSSSGRDSSNADDSTSDRESTSDRSTEHSDRTSDNTDRTSDHHSPTDSDSGAESESESSSRTRPNSDTETEPTDSPTPTDESSSMVVVTATRPGVTTTTMVGPAPTIDDANGDKADVGTSGNLTSIIVASSVTAAALLLCTVLFYLYRRRKNRMTHGEEDFFAKGPLGGSPLSGADNTVTTTSPFIPPAQPSGDGYVKPEDNTFYGAGAITNGRRTEDSFRSQPAVSDNTHLLANQQYRPAATAPVTVAAAAPYVQPATNPHYQPQTTAPPAPPILQATAPPTFHAAAPAQYGVRPPQQRMQVAGYPNVPMQQQRPLPQQRSPPQPRQQPQQQHSLFSPLQHNHGSTGP</sequence>
<comment type="caution">
    <text evidence="4">The sequence shown here is derived from an EMBL/GenBank/DDBJ whole genome shotgun (WGS) entry which is preliminary data.</text>
</comment>
<keyword evidence="2" id="KW-1133">Transmembrane helix</keyword>
<dbReference type="EMBL" id="JANBUO010002328">
    <property type="protein sequence ID" value="KAJ2795024.1"/>
    <property type="molecule type" value="Genomic_DNA"/>
</dbReference>
<evidence type="ECO:0000313" key="4">
    <source>
        <dbReference type="EMBL" id="KAJ2795024.1"/>
    </source>
</evidence>
<feature type="compositionally biased region" description="Low complexity" evidence="1">
    <location>
        <begin position="437"/>
        <end position="450"/>
    </location>
</feature>
<evidence type="ECO:0000313" key="5">
    <source>
        <dbReference type="Proteomes" id="UP001140094"/>
    </source>
</evidence>
<feature type="region of interest" description="Disordered" evidence="1">
    <location>
        <begin position="58"/>
        <end position="196"/>
    </location>
</feature>
<feature type="signal peptide" evidence="3">
    <location>
        <begin position="1"/>
        <end position="24"/>
    </location>
</feature>
<feature type="compositionally biased region" description="Low complexity" evidence="1">
    <location>
        <begin position="182"/>
        <end position="196"/>
    </location>
</feature>
<evidence type="ECO:0000256" key="3">
    <source>
        <dbReference type="SAM" id="SignalP"/>
    </source>
</evidence>
<gene>
    <name evidence="4" type="ORF">H4R20_006024</name>
</gene>
<keyword evidence="3" id="KW-0732">Signal</keyword>
<feature type="region of interest" description="Disordered" evidence="1">
    <location>
        <begin position="410"/>
        <end position="458"/>
    </location>
</feature>
<feature type="region of interest" description="Disordered" evidence="1">
    <location>
        <begin position="368"/>
        <end position="388"/>
    </location>
</feature>
<feature type="compositionally biased region" description="Basic and acidic residues" evidence="1">
    <location>
        <begin position="124"/>
        <end position="155"/>
    </location>
</feature>
<proteinExistence type="predicted"/>
<dbReference type="OrthoDB" id="5599649at2759"/>
<keyword evidence="2" id="KW-0472">Membrane</keyword>
<feature type="transmembrane region" description="Helical" evidence="2">
    <location>
        <begin position="235"/>
        <end position="256"/>
    </location>
</feature>
<protein>
    <recommendedName>
        <fullName evidence="6">Mid2 domain-containing protein</fullName>
    </recommendedName>
</protein>
<accession>A0A9W8LR93</accession>
<evidence type="ECO:0000256" key="1">
    <source>
        <dbReference type="SAM" id="MobiDB-lite"/>
    </source>
</evidence>
<keyword evidence="2" id="KW-0812">Transmembrane</keyword>
<evidence type="ECO:0000256" key="2">
    <source>
        <dbReference type="SAM" id="Phobius"/>
    </source>
</evidence>
<keyword evidence="5" id="KW-1185">Reference proteome</keyword>